<dbReference type="PANTHER" id="PTHR22443">
    <property type="entry name" value="NON-SPECIFIC LETHAL 1, ISOFORM M"/>
    <property type="match status" value="1"/>
</dbReference>
<dbReference type="EMBL" id="JAPFRF010000009">
    <property type="protein sequence ID" value="KAJ7322566.1"/>
    <property type="molecule type" value="Genomic_DNA"/>
</dbReference>
<evidence type="ECO:0000259" key="2">
    <source>
        <dbReference type="PROSITE" id="PS52052"/>
    </source>
</evidence>
<name>A0A9Q1AZ49_9SAUR</name>
<dbReference type="Gene3D" id="6.10.250.3170">
    <property type="match status" value="1"/>
</dbReference>
<sequence>MMKQQSQLSSAAMMNSRKNQPLPPSSSHLKASAGSMQCQVSPCIPPYLLQNAEKQNSHLAQSFRNLVRRNSSCAPINGSPEPPKACKSPHQVNGISNCFATGSTSNSQDGVNADKILQKPKQRNNALPPDVAAAAATTTTTAFDNSCVAARIRPICRYRKRRLVRVSAISHLSRKLQRPLSLKCHCEQPNSCILCDCKAPVRTIDPETMSLQERVALLDSGFHPILSFSHGNPLHLHFQALLREDHRLNHKVKNPKTLHCGLKDLTNNLGCPPLSASDSPLKGSPGRPHTHKPGSLRPMSSLCLENTPTPPSVAVGNSPLQPAKKKKVECCYDINNIVIPVSMAAATRVEKLQYKEIVTPSWRLVNPQELKKTLGETDSEEVENTSDEAYLSHHQKYEQLERSRWDSWAGGALPPRRANRSANKADGRWVPPPGSPDATSPLLNYVPGSSSPTWSLSPEPPGSLKPLFLKGRGRGGLSLSEDTRFSISEMEDDIQNVQLWEPRTFPLSDAECRALQGPCAALGQQSITVQQWDPGSHRGLRTNRINSDTSNPRELLMCHWPMEPDRSKPRKKSGSQPCLLPVLLNNR</sequence>
<reference evidence="3" key="1">
    <citation type="journal article" date="2023" name="DNA Res.">
        <title>Chromosome-level genome assembly of Phrynocephalus forsythii using third-generation DNA sequencing and Hi-C analysis.</title>
        <authorList>
            <person name="Qi Y."/>
            <person name="Zhao W."/>
            <person name="Zhao Y."/>
            <person name="Niu C."/>
            <person name="Cao S."/>
            <person name="Zhang Y."/>
        </authorList>
    </citation>
    <scope>NUCLEOTIDE SEQUENCE</scope>
    <source>
        <tissue evidence="3">Muscle</tissue>
    </source>
</reference>
<dbReference type="AlphaFoldDB" id="A0A9Q1AZ49"/>
<feature type="domain" description="PEHE" evidence="2">
    <location>
        <begin position="356"/>
        <end position="489"/>
    </location>
</feature>
<proteinExistence type="predicted"/>
<evidence type="ECO:0000313" key="4">
    <source>
        <dbReference type="Proteomes" id="UP001142489"/>
    </source>
</evidence>
<dbReference type="GO" id="GO:0044545">
    <property type="term" value="C:NSL complex"/>
    <property type="evidence" value="ECO:0007669"/>
    <property type="project" value="TreeGrafter"/>
</dbReference>
<protein>
    <recommendedName>
        <fullName evidence="2">PEHE domain-containing protein</fullName>
    </recommendedName>
</protein>
<accession>A0A9Q1AZ49</accession>
<comment type="caution">
    <text evidence="3">The sequence shown here is derived from an EMBL/GenBank/DDBJ whole genome shotgun (WGS) entry which is preliminary data.</text>
</comment>
<evidence type="ECO:0000256" key="1">
    <source>
        <dbReference type="SAM" id="MobiDB-lite"/>
    </source>
</evidence>
<dbReference type="InterPro" id="IPR029332">
    <property type="entry name" value="PEHE_dom"/>
</dbReference>
<feature type="region of interest" description="Disordered" evidence="1">
    <location>
        <begin position="274"/>
        <end position="318"/>
    </location>
</feature>
<dbReference type="Proteomes" id="UP001142489">
    <property type="component" value="Unassembled WGS sequence"/>
</dbReference>
<dbReference type="InterPro" id="IPR026180">
    <property type="entry name" value="NSL1"/>
</dbReference>
<feature type="region of interest" description="Disordered" evidence="1">
    <location>
        <begin position="408"/>
        <end position="443"/>
    </location>
</feature>
<evidence type="ECO:0000313" key="3">
    <source>
        <dbReference type="EMBL" id="KAJ7322566.1"/>
    </source>
</evidence>
<dbReference type="OrthoDB" id="6022640at2759"/>
<dbReference type="PROSITE" id="PS52052">
    <property type="entry name" value="PEHE"/>
    <property type="match status" value="1"/>
</dbReference>
<dbReference type="PANTHER" id="PTHR22443:SF17">
    <property type="entry name" value="KAT8 REGULATORY NSL COMPLEX SUBUNIT 1-LIKE"/>
    <property type="match status" value="1"/>
</dbReference>
<feature type="region of interest" description="Disordered" evidence="1">
    <location>
        <begin position="562"/>
        <end position="587"/>
    </location>
</feature>
<dbReference type="SMART" id="SM01300">
    <property type="entry name" value="PEHE"/>
    <property type="match status" value="1"/>
</dbReference>
<dbReference type="GO" id="GO:0035035">
    <property type="term" value="F:histone acetyltransferase binding"/>
    <property type="evidence" value="ECO:0007669"/>
    <property type="project" value="TreeGrafter"/>
</dbReference>
<organism evidence="3 4">
    <name type="scientific">Phrynocephalus forsythii</name>
    <dbReference type="NCBI Taxonomy" id="171643"/>
    <lineage>
        <taxon>Eukaryota</taxon>
        <taxon>Metazoa</taxon>
        <taxon>Chordata</taxon>
        <taxon>Craniata</taxon>
        <taxon>Vertebrata</taxon>
        <taxon>Euteleostomi</taxon>
        <taxon>Lepidosauria</taxon>
        <taxon>Squamata</taxon>
        <taxon>Bifurcata</taxon>
        <taxon>Unidentata</taxon>
        <taxon>Episquamata</taxon>
        <taxon>Toxicofera</taxon>
        <taxon>Iguania</taxon>
        <taxon>Acrodonta</taxon>
        <taxon>Agamidae</taxon>
        <taxon>Agaminae</taxon>
        <taxon>Phrynocephalus</taxon>
    </lineage>
</organism>
<dbReference type="Pfam" id="PF15275">
    <property type="entry name" value="PEHE"/>
    <property type="match status" value="1"/>
</dbReference>
<feature type="region of interest" description="Disordered" evidence="1">
    <location>
        <begin position="1"/>
        <end position="32"/>
    </location>
</feature>
<keyword evidence="4" id="KW-1185">Reference proteome</keyword>
<gene>
    <name evidence="3" type="ORF">JRQ81_018853</name>
</gene>